<dbReference type="FunFam" id="1.10.10.10:FF:000001">
    <property type="entry name" value="LysR family transcriptional regulator"/>
    <property type="match status" value="1"/>
</dbReference>
<feature type="domain" description="HTH lysR-type" evidence="5">
    <location>
        <begin position="9"/>
        <end position="66"/>
    </location>
</feature>
<evidence type="ECO:0000256" key="4">
    <source>
        <dbReference type="ARBA" id="ARBA00023163"/>
    </source>
</evidence>
<dbReference type="RefSeq" id="WP_306886421.1">
    <property type="nucleotide sequence ID" value="NZ_JAUSUL010000003.1"/>
</dbReference>
<dbReference type="PROSITE" id="PS50931">
    <property type="entry name" value="HTH_LYSR"/>
    <property type="match status" value="1"/>
</dbReference>
<evidence type="ECO:0000259" key="5">
    <source>
        <dbReference type="PROSITE" id="PS50931"/>
    </source>
</evidence>
<evidence type="ECO:0000256" key="2">
    <source>
        <dbReference type="ARBA" id="ARBA00023015"/>
    </source>
</evidence>
<dbReference type="SUPFAM" id="SSF46785">
    <property type="entry name" value="Winged helix' DNA-binding domain"/>
    <property type="match status" value="1"/>
</dbReference>
<keyword evidence="2" id="KW-0805">Transcription regulation</keyword>
<sequence>MVFTLAALLDLDQLRTFIAIAETGSFTRAAESVHKTQSAVSMQMRRLEERVGKPIFVRDGRQSRLTEEGDRLLHYARRLIRLNDETLSAFDEAELVGRVRLGTPDDYADRFLPEILARFSRAYPRTEVTVVCAPTPLLVDALRLQELDVAIVTHVPQRRPTLGDVVRREPLLWVTSTRHGVHEEDPLPLALGRPTCDWRGAAIAALESVGRAHKVLFASWNSTAVGAAVLAGLAVSVLPESAIRPGMRVLSEAEGFPRLPNCEIALAKSWSDRAPLIDALADHIVSSLDNLAVRDGAMV</sequence>
<organism evidence="6 7">
    <name type="scientific">Amorphus orientalis</name>
    <dbReference type="NCBI Taxonomy" id="649198"/>
    <lineage>
        <taxon>Bacteria</taxon>
        <taxon>Pseudomonadati</taxon>
        <taxon>Pseudomonadota</taxon>
        <taxon>Alphaproteobacteria</taxon>
        <taxon>Hyphomicrobiales</taxon>
        <taxon>Amorphaceae</taxon>
        <taxon>Amorphus</taxon>
    </lineage>
</organism>
<proteinExistence type="inferred from homology"/>
<dbReference type="GO" id="GO:0003700">
    <property type="term" value="F:DNA-binding transcription factor activity"/>
    <property type="evidence" value="ECO:0007669"/>
    <property type="project" value="InterPro"/>
</dbReference>
<dbReference type="Pfam" id="PF03466">
    <property type="entry name" value="LysR_substrate"/>
    <property type="match status" value="1"/>
</dbReference>
<keyword evidence="3 6" id="KW-0238">DNA-binding</keyword>
<evidence type="ECO:0000256" key="1">
    <source>
        <dbReference type="ARBA" id="ARBA00009437"/>
    </source>
</evidence>
<protein>
    <submittedName>
        <fullName evidence="6">DNA-binding transcriptional LysR family regulator</fullName>
    </submittedName>
</protein>
<dbReference type="InterPro" id="IPR000847">
    <property type="entry name" value="LysR_HTH_N"/>
</dbReference>
<accession>A0AAE3VQM1</accession>
<comment type="similarity">
    <text evidence="1">Belongs to the LysR transcriptional regulatory family.</text>
</comment>
<dbReference type="InterPro" id="IPR005119">
    <property type="entry name" value="LysR_subst-bd"/>
</dbReference>
<dbReference type="InterPro" id="IPR036388">
    <property type="entry name" value="WH-like_DNA-bd_sf"/>
</dbReference>
<dbReference type="PRINTS" id="PR00039">
    <property type="entry name" value="HTHLYSR"/>
</dbReference>
<evidence type="ECO:0000313" key="7">
    <source>
        <dbReference type="Proteomes" id="UP001229244"/>
    </source>
</evidence>
<dbReference type="PANTHER" id="PTHR30579">
    <property type="entry name" value="TRANSCRIPTIONAL REGULATOR"/>
    <property type="match status" value="1"/>
</dbReference>
<keyword evidence="4" id="KW-0804">Transcription</keyword>
<evidence type="ECO:0000256" key="3">
    <source>
        <dbReference type="ARBA" id="ARBA00023125"/>
    </source>
</evidence>
<name>A0AAE3VQM1_9HYPH</name>
<keyword evidence="7" id="KW-1185">Reference proteome</keyword>
<comment type="caution">
    <text evidence="6">The sequence shown here is derived from an EMBL/GenBank/DDBJ whole genome shotgun (WGS) entry which is preliminary data.</text>
</comment>
<dbReference type="InterPro" id="IPR050176">
    <property type="entry name" value="LTTR"/>
</dbReference>
<dbReference type="PANTHER" id="PTHR30579:SF7">
    <property type="entry name" value="HTH-TYPE TRANSCRIPTIONAL REGULATOR LRHA-RELATED"/>
    <property type="match status" value="1"/>
</dbReference>
<gene>
    <name evidence="6" type="ORF">J2S73_003010</name>
</gene>
<evidence type="ECO:0000313" key="6">
    <source>
        <dbReference type="EMBL" id="MDQ0316534.1"/>
    </source>
</evidence>
<reference evidence="6" key="1">
    <citation type="submission" date="2023-07" db="EMBL/GenBank/DDBJ databases">
        <title>Genomic Encyclopedia of Type Strains, Phase IV (KMG-IV): sequencing the most valuable type-strain genomes for metagenomic binning, comparative biology and taxonomic classification.</title>
        <authorList>
            <person name="Goeker M."/>
        </authorList>
    </citation>
    <scope>NUCLEOTIDE SEQUENCE</scope>
    <source>
        <strain evidence="6">DSM 21202</strain>
    </source>
</reference>
<dbReference type="Gene3D" id="3.40.190.10">
    <property type="entry name" value="Periplasmic binding protein-like II"/>
    <property type="match status" value="2"/>
</dbReference>
<dbReference type="Pfam" id="PF00126">
    <property type="entry name" value="HTH_1"/>
    <property type="match status" value="1"/>
</dbReference>
<dbReference type="Proteomes" id="UP001229244">
    <property type="component" value="Unassembled WGS sequence"/>
</dbReference>
<dbReference type="AlphaFoldDB" id="A0AAE3VQM1"/>
<dbReference type="EMBL" id="JAUSUL010000003">
    <property type="protein sequence ID" value="MDQ0316534.1"/>
    <property type="molecule type" value="Genomic_DNA"/>
</dbReference>
<dbReference type="SUPFAM" id="SSF53850">
    <property type="entry name" value="Periplasmic binding protein-like II"/>
    <property type="match status" value="1"/>
</dbReference>
<dbReference type="InterPro" id="IPR036390">
    <property type="entry name" value="WH_DNA-bd_sf"/>
</dbReference>
<dbReference type="GO" id="GO:0003677">
    <property type="term" value="F:DNA binding"/>
    <property type="evidence" value="ECO:0007669"/>
    <property type="project" value="UniProtKB-KW"/>
</dbReference>
<dbReference type="Gene3D" id="1.10.10.10">
    <property type="entry name" value="Winged helix-like DNA-binding domain superfamily/Winged helix DNA-binding domain"/>
    <property type="match status" value="1"/>
</dbReference>